<gene>
    <name evidence="1" type="ORF">SDC9_167598</name>
</gene>
<dbReference type="AlphaFoldDB" id="A0A645G2U4"/>
<protein>
    <submittedName>
        <fullName evidence="1">Uncharacterized protein</fullName>
    </submittedName>
</protein>
<evidence type="ECO:0000313" key="1">
    <source>
        <dbReference type="EMBL" id="MPN20220.1"/>
    </source>
</evidence>
<organism evidence="1">
    <name type="scientific">bioreactor metagenome</name>
    <dbReference type="NCBI Taxonomy" id="1076179"/>
    <lineage>
        <taxon>unclassified sequences</taxon>
        <taxon>metagenomes</taxon>
        <taxon>ecological metagenomes</taxon>
    </lineage>
</organism>
<dbReference type="EMBL" id="VSSQ01067913">
    <property type="protein sequence ID" value="MPN20220.1"/>
    <property type="molecule type" value="Genomic_DNA"/>
</dbReference>
<reference evidence="1" key="1">
    <citation type="submission" date="2019-08" db="EMBL/GenBank/DDBJ databases">
        <authorList>
            <person name="Kucharzyk K."/>
            <person name="Murdoch R.W."/>
            <person name="Higgins S."/>
            <person name="Loffler F."/>
        </authorList>
    </citation>
    <scope>NUCLEOTIDE SEQUENCE</scope>
</reference>
<comment type="caution">
    <text evidence="1">The sequence shown here is derived from an EMBL/GenBank/DDBJ whole genome shotgun (WGS) entry which is preliminary data.</text>
</comment>
<accession>A0A645G2U4</accession>
<name>A0A645G2U4_9ZZZZ</name>
<proteinExistence type="predicted"/>
<sequence>MKKRFMMFTLLATAFSDLKRQEQEAGIESDFMQAEA</sequence>